<dbReference type="InterPro" id="IPR005170">
    <property type="entry name" value="Transptr-assoc_dom"/>
</dbReference>
<keyword evidence="5" id="KW-0677">Repeat</keyword>
<keyword evidence="4 10" id="KW-0812">Transmembrane</keyword>
<organism evidence="14 15">
    <name type="scientific">Acidimangrovimonas pyrenivorans</name>
    <dbReference type="NCBI Taxonomy" id="2030798"/>
    <lineage>
        <taxon>Bacteria</taxon>
        <taxon>Pseudomonadati</taxon>
        <taxon>Pseudomonadota</taxon>
        <taxon>Alphaproteobacteria</taxon>
        <taxon>Rhodobacterales</taxon>
        <taxon>Paracoccaceae</taxon>
        <taxon>Acidimangrovimonas</taxon>
    </lineage>
</organism>
<dbReference type="InterPro" id="IPR016169">
    <property type="entry name" value="FAD-bd_PCMH_sub2"/>
</dbReference>
<name>A0ABV7AEI0_9RHOB</name>
<evidence type="ECO:0000256" key="3">
    <source>
        <dbReference type="ARBA" id="ARBA00022475"/>
    </source>
</evidence>
<evidence type="ECO:0000313" key="15">
    <source>
        <dbReference type="Proteomes" id="UP001595443"/>
    </source>
</evidence>
<feature type="transmembrane region" description="Helical" evidence="11">
    <location>
        <begin position="13"/>
        <end position="34"/>
    </location>
</feature>
<dbReference type="RefSeq" id="WP_377832288.1">
    <property type="nucleotide sequence ID" value="NZ_JBHRSK010000004.1"/>
</dbReference>
<dbReference type="Pfam" id="PF03471">
    <property type="entry name" value="CorC_HlyC"/>
    <property type="match status" value="1"/>
</dbReference>
<feature type="transmembrane region" description="Helical" evidence="11">
    <location>
        <begin position="143"/>
        <end position="168"/>
    </location>
</feature>
<feature type="domain" description="CNNM transmembrane" evidence="13">
    <location>
        <begin position="11"/>
        <end position="200"/>
    </location>
</feature>
<reference evidence="15" key="1">
    <citation type="journal article" date="2019" name="Int. J. Syst. Evol. Microbiol.">
        <title>The Global Catalogue of Microorganisms (GCM) 10K type strain sequencing project: providing services to taxonomists for standard genome sequencing and annotation.</title>
        <authorList>
            <consortium name="The Broad Institute Genomics Platform"/>
            <consortium name="The Broad Institute Genome Sequencing Center for Infectious Disease"/>
            <person name="Wu L."/>
            <person name="Ma J."/>
        </authorList>
    </citation>
    <scope>NUCLEOTIDE SEQUENCE [LARGE SCALE GENOMIC DNA]</scope>
    <source>
        <strain evidence="15">KCTC 62192</strain>
    </source>
</reference>
<dbReference type="InterPro" id="IPR000644">
    <property type="entry name" value="CBS_dom"/>
</dbReference>
<evidence type="ECO:0000256" key="5">
    <source>
        <dbReference type="ARBA" id="ARBA00022737"/>
    </source>
</evidence>
<dbReference type="SUPFAM" id="SSF54631">
    <property type="entry name" value="CBS-domain pair"/>
    <property type="match status" value="1"/>
</dbReference>
<dbReference type="SMART" id="SM01091">
    <property type="entry name" value="CorC_HlyC"/>
    <property type="match status" value="1"/>
</dbReference>
<feature type="transmembrane region" description="Helical" evidence="11">
    <location>
        <begin position="71"/>
        <end position="90"/>
    </location>
</feature>
<dbReference type="PROSITE" id="PS51846">
    <property type="entry name" value="CNNM"/>
    <property type="match status" value="1"/>
</dbReference>
<dbReference type="Pfam" id="PF00571">
    <property type="entry name" value="CBS"/>
    <property type="match status" value="2"/>
</dbReference>
<dbReference type="InterPro" id="IPR036318">
    <property type="entry name" value="FAD-bd_PCMH-like_sf"/>
</dbReference>
<dbReference type="PANTHER" id="PTHR22777">
    <property type="entry name" value="HEMOLYSIN-RELATED"/>
    <property type="match status" value="1"/>
</dbReference>
<gene>
    <name evidence="14" type="ORF">ACFOES_05990</name>
</gene>
<dbReference type="EMBL" id="JBHRSK010000004">
    <property type="protein sequence ID" value="MFC2967637.1"/>
    <property type="molecule type" value="Genomic_DNA"/>
</dbReference>
<feature type="domain" description="CBS" evidence="12">
    <location>
        <begin position="292"/>
        <end position="351"/>
    </location>
</feature>
<dbReference type="InterPro" id="IPR046342">
    <property type="entry name" value="CBS_dom_sf"/>
</dbReference>
<evidence type="ECO:0000256" key="6">
    <source>
        <dbReference type="ARBA" id="ARBA00022989"/>
    </source>
</evidence>
<feature type="transmembrane region" description="Helical" evidence="11">
    <location>
        <begin position="102"/>
        <end position="122"/>
    </location>
</feature>
<accession>A0ABV7AEI0</accession>
<dbReference type="CDD" id="cd04590">
    <property type="entry name" value="CBS_pair_CorC_HlyC_assoc"/>
    <property type="match status" value="1"/>
</dbReference>
<protein>
    <submittedName>
        <fullName evidence="14">HlyC/CorC family transporter</fullName>
    </submittedName>
</protein>
<evidence type="ECO:0000256" key="4">
    <source>
        <dbReference type="ARBA" id="ARBA00022692"/>
    </source>
</evidence>
<evidence type="ECO:0000256" key="8">
    <source>
        <dbReference type="ARBA" id="ARBA00023136"/>
    </source>
</evidence>
<dbReference type="Proteomes" id="UP001595443">
    <property type="component" value="Unassembled WGS sequence"/>
</dbReference>
<evidence type="ECO:0000256" key="1">
    <source>
        <dbReference type="ARBA" id="ARBA00004651"/>
    </source>
</evidence>
<dbReference type="PANTHER" id="PTHR22777:SF32">
    <property type="entry name" value="UPF0053 INNER MEMBRANE PROTEIN YFJD"/>
    <property type="match status" value="1"/>
</dbReference>
<keyword evidence="15" id="KW-1185">Reference proteome</keyword>
<keyword evidence="3" id="KW-1003">Cell membrane</keyword>
<evidence type="ECO:0000256" key="7">
    <source>
        <dbReference type="ARBA" id="ARBA00023122"/>
    </source>
</evidence>
<comment type="similarity">
    <text evidence="2">Belongs to the UPF0053 family. Hemolysin C subfamily.</text>
</comment>
<evidence type="ECO:0000256" key="2">
    <source>
        <dbReference type="ARBA" id="ARBA00006446"/>
    </source>
</evidence>
<dbReference type="Pfam" id="PF01595">
    <property type="entry name" value="CNNM"/>
    <property type="match status" value="1"/>
</dbReference>
<comment type="caution">
    <text evidence="14">The sequence shown here is derived from an EMBL/GenBank/DDBJ whole genome shotgun (WGS) entry which is preliminary data.</text>
</comment>
<dbReference type="Gene3D" id="3.30.465.10">
    <property type="match status" value="1"/>
</dbReference>
<evidence type="ECO:0000256" key="10">
    <source>
        <dbReference type="PROSITE-ProRule" id="PRU01193"/>
    </source>
</evidence>
<comment type="subcellular location">
    <subcellularLocation>
        <location evidence="1">Cell membrane</location>
        <topology evidence="1">Multi-pass membrane protein</topology>
    </subcellularLocation>
</comment>
<sequence length="438" mass="48093">MTSATDLASRFDLAFWITCGAILLLLVLSAFFSGSETALTAASRPKLRAQADKGSSGANCALRITEDNERLIGALLLGNNVVNILSASLATALFTKAFGQSGVAWATLLMTLLVLIFAEVLPKTYAITNAETAAARVAPAIRIVTILFSPLVSAVRLFVRVVLAAFGVKTDPDSRILALREEIAGAIALGHSEGAVEKEDRDRLLGALDLSDRTVEEVMLHRSQIEMLDADADPDTIVTQSLASPHTRLPIFRDERENIIGVLHAKDLLREVDRLAREHEGAGPAIADLDVMKVAMKPYFVPETTALDDQMRQFLRRHTHFALVVDEYGALRGLITLEDILEEIVGEITDEFDIDAEMPLKRSESGDFLVEGAMTIRDLNRATDWNLPDDEANTVAGLVIHEAQMIPNEGQVFSFHGFRFEVVTRKENRITRLKIRPL</sequence>
<evidence type="ECO:0000259" key="12">
    <source>
        <dbReference type="PROSITE" id="PS51371"/>
    </source>
</evidence>
<evidence type="ECO:0000313" key="14">
    <source>
        <dbReference type="EMBL" id="MFC2967637.1"/>
    </source>
</evidence>
<dbReference type="SUPFAM" id="SSF56176">
    <property type="entry name" value="FAD-binding/transporter-associated domain-like"/>
    <property type="match status" value="1"/>
</dbReference>
<evidence type="ECO:0000256" key="9">
    <source>
        <dbReference type="PROSITE-ProRule" id="PRU00703"/>
    </source>
</evidence>
<evidence type="ECO:0000259" key="13">
    <source>
        <dbReference type="PROSITE" id="PS51846"/>
    </source>
</evidence>
<keyword evidence="8 10" id="KW-0472">Membrane</keyword>
<dbReference type="InterPro" id="IPR044751">
    <property type="entry name" value="Ion_transp-like_CBS"/>
</dbReference>
<dbReference type="InterPro" id="IPR002550">
    <property type="entry name" value="CNNM"/>
</dbReference>
<proteinExistence type="inferred from homology"/>
<keyword evidence="7 9" id="KW-0129">CBS domain</keyword>
<dbReference type="Gene3D" id="3.10.580.10">
    <property type="entry name" value="CBS-domain"/>
    <property type="match status" value="1"/>
</dbReference>
<dbReference type="PROSITE" id="PS51371">
    <property type="entry name" value="CBS"/>
    <property type="match status" value="1"/>
</dbReference>
<evidence type="ECO:0000256" key="11">
    <source>
        <dbReference type="SAM" id="Phobius"/>
    </source>
</evidence>
<keyword evidence="6 10" id="KW-1133">Transmembrane helix</keyword>